<dbReference type="CDD" id="cd03443">
    <property type="entry name" value="PaaI_thioesterase"/>
    <property type="match status" value="1"/>
</dbReference>
<organism evidence="3 4">
    <name type="scientific">Meridianimarinicoccus marinus</name>
    <dbReference type="NCBI Taxonomy" id="3231483"/>
    <lineage>
        <taxon>Bacteria</taxon>
        <taxon>Pseudomonadati</taxon>
        <taxon>Pseudomonadota</taxon>
        <taxon>Alphaproteobacteria</taxon>
        <taxon>Rhodobacterales</taxon>
        <taxon>Paracoccaceae</taxon>
        <taxon>Meridianimarinicoccus</taxon>
    </lineage>
</organism>
<reference evidence="3 4" key="1">
    <citation type="submission" date="2024-07" db="EMBL/GenBank/DDBJ databases">
        <authorList>
            <person name="Kang M."/>
        </authorList>
    </citation>
    <scope>NUCLEOTIDE SEQUENCE [LARGE SCALE GENOMIC DNA]</scope>
    <source>
        <strain evidence="3 4">DFM31</strain>
    </source>
</reference>
<feature type="domain" description="Thioesterase" evidence="2">
    <location>
        <begin position="51"/>
        <end position="125"/>
    </location>
</feature>
<dbReference type="EMBL" id="JBFBVU010000002">
    <property type="protein sequence ID" value="MEV8465755.1"/>
    <property type="molecule type" value="Genomic_DNA"/>
</dbReference>
<dbReference type="Pfam" id="PF03061">
    <property type="entry name" value="4HBT"/>
    <property type="match status" value="1"/>
</dbReference>
<dbReference type="InterPro" id="IPR006683">
    <property type="entry name" value="Thioestr_dom"/>
</dbReference>
<dbReference type="GO" id="GO:0016787">
    <property type="term" value="F:hydrolase activity"/>
    <property type="evidence" value="ECO:0007669"/>
    <property type="project" value="UniProtKB-KW"/>
</dbReference>
<dbReference type="Proteomes" id="UP001553161">
    <property type="component" value="Unassembled WGS sequence"/>
</dbReference>
<protein>
    <submittedName>
        <fullName evidence="3">PaaI family thioesterase</fullName>
        <ecNumber evidence="3">3.1.2.-</ecNumber>
    </submittedName>
</protein>
<dbReference type="InterPro" id="IPR029069">
    <property type="entry name" value="HotDog_dom_sf"/>
</dbReference>
<dbReference type="InterPro" id="IPR003736">
    <property type="entry name" value="PAAI_dom"/>
</dbReference>
<sequence>MSDSSLENARALIAALPYAHALGLVLTDFGEGWAEMEMPYSADLAGDPATGVMHGGTVSALLDTTCGAAVMSHPETGPTTATLDLRIDYMRPAVPGQTIRARAECVHVTRSIAFVRATTRDERDDPIAMATGAFTS</sequence>
<dbReference type="SUPFAM" id="SSF54637">
    <property type="entry name" value="Thioesterase/thiol ester dehydrase-isomerase"/>
    <property type="match status" value="1"/>
</dbReference>
<evidence type="ECO:0000259" key="2">
    <source>
        <dbReference type="Pfam" id="PF03061"/>
    </source>
</evidence>
<comment type="caution">
    <text evidence="3">The sequence shown here is derived from an EMBL/GenBank/DDBJ whole genome shotgun (WGS) entry which is preliminary data.</text>
</comment>
<dbReference type="PANTHER" id="PTHR43240:SF7">
    <property type="entry name" value="BLR7284 PROTEIN"/>
    <property type="match status" value="1"/>
</dbReference>
<keyword evidence="4" id="KW-1185">Reference proteome</keyword>
<dbReference type="NCBIfam" id="TIGR00369">
    <property type="entry name" value="unchar_dom_1"/>
    <property type="match status" value="1"/>
</dbReference>
<accession>A0ABV3L2J9</accession>
<dbReference type="RefSeq" id="WP_366191427.1">
    <property type="nucleotide sequence ID" value="NZ_JBFBVU010000002.1"/>
</dbReference>
<gene>
    <name evidence="3" type="ORF">AB0T83_03030</name>
</gene>
<name>A0ABV3L2J9_9RHOB</name>
<evidence type="ECO:0000313" key="3">
    <source>
        <dbReference type="EMBL" id="MEV8465755.1"/>
    </source>
</evidence>
<evidence type="ECO:0000313" key="4">
    <source>
        <dbReference type="Proteomes" id="UP001553161"/>
    </source>
</evidence>
<keyword evidence="1 3" id="KW-0378">Hydrolase</keyword>
<evidence type="ECO:0000256" key="1">
    <source>
        <dbReference type="ARBA" id="ARBA00022801"/>
    </source>
</evidence>
<dbReference type="Gene3D" id="3.10.129.10">
    <property type="entry name" value="Hotdog Thioesterase"/>
    <property type="match status" value="1"/>
</dbReference>
<dbReference type="EC" id="3.1.2.-" evidence="3"/>
<proteinExistence type="predicted"/>
<dbReference type="PANTHER" id="PTHR43240">
    <property type="entry name" value="1,4-DIHYDROXY-2-NAPHTHOYL-COA THIOESTERASE 1"/>
    <property type="match status" value="1"/>
</dbReference>